<protein>
    <recommendedName>
        <fullName evidence="6">GDSL esterase/lipase</fullName>
    </recommendedName>
</protein>
<evidence type="ECO:0000313" key="4">
    <source>
        <dbReference type="EMBL" id="CAK9134653.1"/>
    </source>
</evidence>
<dbReference type="CDD" id="cd01837">
    <property type="entry name" value="SGNH_plant_lipase_like"/>
    <property type="match status" value="1"/>
</dbReference>
<dbReference type="InterPro" id="IPR035669">
    <property type="entry name" value="SGNH_plant_lipase-like"/>
</dbReference>
<keyword evidence="2" id="KW-1133">Transmembrane helix</keyword>
<dbReference type="InterPro" id="IPR050592">
    <property type="entry name" value="GDSL_lipolytic_enzyme"/>
</dbReference>
<name>A0ABC8QWF9_9AQUA</name>
<keyword evidence="2" id="KW-0812">Transmembrane</keyword>
<reference evidence="4 5" key="1">
    <citation type="submission" date="2024-02" db="EMBL/GenBank/DDBJ databases">
        <authorList>
            <person name="Vignale AGUSTIN F."/>
            <person name="Sosa J E."/>
            <person name="Modenutti C."/>
        </authorList>
    </citation>
    <scope>NUCLEOTIDE SEQUENCE [LARGE SCALE GENOMIC DNA]</scope>
</reference>
<dbReference type="PANTHER" id="PTHR45642:SF107">
    <property type="entry name" value="SGNH HYDROLASE-TYPE ESTERASE SUPERFAMILY PROTEIN-RELATED"/>
    <property type="match status" value="1"/>
</dbReference>
<accession>A0ABC8QWF9</accession>
<keyword evidence="3" id="KW-0732">Signal</keyword>
<dbReference type="SUPFAM" id="SSF52266">
    <property type="entry name" value="SGNH hydrolase"/>
    <property type="match status" value="1"/>
</dbReference>
<evidence type="ECO:0008006" key="6">
    <source>
        <dbReference type="Google" id="ProtNLM"/>
    </source>
</evidence>
<dbReference type="InterPro" id="IPR036514">
    <property type="entry name" value="SGNH_hydro_sf"/>
</dbReference>
<sequence>MGTSPRTHALTLSTLFFVLIVAILISISQARTLKSFNNSISIIFVFGDSTVDPGNNNYIGTPFKSNFPPYGRDFVNHTPTGRFSNGRLVTDFIASYLGVKDYVPPYLDPTLSIEELMTGVSFASAGSGVSTTMGTSPRTHALTLSTLFFVLIVAILISISQARTLKSFNNSISIIFVFGDSTVDPGNNNYIGTPFKSNFPPYGRDFVNHTPTGRFSNGRLVTDFIASYLGVKDYVPPYLDPTLSIEELMTGVSFASAGSGFDPLTPMISGVIPMSKQLEYFREYKCKLELAIGKRRTTMLINKAAFIVSAGTNDFVVNYFGTPIRRQSYTVSGYQQFLMQLVRQFIQGLLNEGAQKIAMVGLPPMGCLPEVITLSPDAIFHQRQCVQSLLSIARDYNQILRKNLKAMHSGSSTRFFYADIYQPLSNMIQGHSSGFEEVSTGCCGSGYIETSFMCNSESAVCKDASKYVFWDSIHPTEAAYYILFEALRPTIDIVFKE</sequence>
<dbReference type="Pfam" id="PF00657">
    <property type="entry name" value="Lipase_GDSL"/>
    <property type="match status" value="2"/>
</dbReference>
<feature type="transmembrane region" description="Helical" evidence="2">
    <location>
        <begin position="141"/>
        <end position="159"/>
    </location>
</feature>
<dbReference type="Proteomes" id="UP001642360">
    <property type="component" value="Unassembled WGS sequence"/>
</dbReference>
<keyword evidence="2" id="KW-0472">Membrane</keyword>
<organism evidence="4 5">
    <name type="scientific">Ilex paraguariensis</name>
    <name type="common">yerba mate</name>
    <dbReference type="NCBI Taxonomy" id="185542"/>
    <lineage>
        <taxon>Eukaryota</taxon>
        <taxon>Viridiplantae</taxon>
        <taxon>Streptophyta</taxon>
        <taxon>Embryophyta</taxon>
        <taxon>Tracheophyta</taxon>
        <taxon>Spermatophyta</taxon>
        <taxon>Magnoliopsida</taxon>
        <taxon>eudicotyledons</taxon>
        <taxon>Gunneridae</taxon>
        <taxon>Pentapetalae</taxon>
        <taxon>asterids</taxon>
        <taxon>campanulids</taxon>
        <taxon>Aquifoliales</taxon>
        <taxon>Aquifoliaceae</taxon>
        <taxon>Ilex</taxon>
    </lineage>
</organism>
<dbReference type="EMBL" id="CAUOFW020000558">
    <property type="protein sequence ID" value="CAK9134653.1"/>
    <property type="molecule type" value="Genomic_DNA"/>
</dbReference>
<comment type="similarity">
    <text evidence="1">Belongs to the 'GDSL' lipolytic enzyme family.</text>
</comment>
<dbReference type="Gene3D" id="3.40.50.1110">
    <property type="entry name" value="SGNH hydrolase"/>
    <property type="match status" value="2"/>
</dbReference>
<dbReference type="AlphaFoldDB" id="A0ABC8QWF9"/>
<comment type="caution">
    <text evidence="4">The sequence shown here is derived from an EMBL/GenBank/DDBJ whole genome shotgun (WGS) entry which is preliminary data.</text>
</comment>
<evidence type="ECO:0000313" key="5">
    <source>
        <dbReference type="Proteomes" id="UP001642360"/>
    </source>
</evidence>
<feature type="chain" id="PRO_5044869064" description="GDSL esterase/lipase" evidence="3">
    <location>
        <begin position="31"/>
        <end position="497"/>
    </location>
</feature>
<dbReference type="PANTHER" id="PTHR45642">
    <property type="entry name" value="GDSL ESTERASE/LIPASE EXL3"/>
    <property type="match status" value="1"/>
</dbReference>
<evidence type="ECO:0000256" key="3">
    <source>
        <dbReference type="SAM" id="SignalP"/>
    </source>
</evidence>
<dbReference type="FunFam" id="3.40.50.1110:FF:000003">
    <property type="entry name" value="GDSL esterase/lipase APG"/>
    <property type="match status" value="1"/>
</dbReference>
<keyword evidence="5" id="KW-1185">Reference proteome</keyword>
<dbReference type="InterPro" id="IPR001087">
    <property type="entry name" value="GDSL"/>
</dbReference>
<evidence type="ECO:0000256" key="2">
    <source>
        <dbReference type="SAM" id="Phobius"/>
    </source>
</evidence>
<feature type="signal peptide" evidence="3">
    <location>
        <begin position="1"/>
        <end position="30"/>
    </location>
</feature>
<evidence type="ECO:0000256" key="1">
    <source>
        <dbReference type="ARBA" id="ARBA00008668"/>
    </source>
</evidence>
<gene>
    <name evidence="4" type="ORF">ILEXP_LOCUS1587</name>
</gene>
<proteinExistence type="inferred from homology"/>